<dbReference type="PROSITE" id="PS50294">
    <property type="entry name" value="WD_REPEATS_REGION"/>
    <property type="match status" value="1"/>
</dbReference>
<feature type="compositionally biased region" description="Basic and acidic residues" evidence="4">
    <location>
        <begin position="1217"/>
        <end position="1226"/>
    </location>
</feature>
<dbReference type="InterPro" id="IPR001680">
    <property type="entry name" value="WD40_rpt"/>
</dbReference>
<dbReference type="OrthoDB" id="26681at2759"/>
<feature type="region of interest" description="Disordered" evidence="4">
    <location>
        <begin position="1133"/>
        <end position="1245"/>
    </location>
</feature>
<dbReference type="CDD" id="cd06071">
    <property type="entry name" value="Beach"/>
    <property type="match status" value="1"/>
</dbReference>
<feature type="compositionally biased region" description="Low complexity" evidence="4">
    <location>
        <begin position="831"/>
        <end position="842"/>
    </location>
</feature>
<feature type="compositionally biased region" description="Polar residues" evidence="4">
    <location>
        <begin position="355"/>
        <end position="365"/>
    </location>
</feature>
<evidence type="ECO:0000259" key="6">
    <source>
        <dbReference type="PROSITE" id="PS51783"/>
    </source>
</evidence>
<dbReference type="InterPro" id="IPR019775">
    <property type="entry name" value="WD40_repeat_CS"/>
</dbReference>
<sequence>MFTALRVFNLLVLEEGEEYLTDCPSSLTYSHPYAVHLSAVEATTCPAPESVGEDASTGIPSFRQEVLQRLLQQTLQHSPPERGRLRVCSKSLIFDSHHPSADIIKLPFKRILFLHPLPTSTHNTNEGSSSFPAPSAGRAGGGGGPRSSEGWNSTTLLIAASEITRVPIQLFNGKTRCVRPFTSDCASSSPAPSELDVQRMRSCDGGAAFTSSAASGNTPGRSLSNLSSGALTSSLFSSGASTVRSSWWPGSGAENVAGTPVNVQPGAKGMPASQSPSVFLFLLTFESPRVSPLGSSPSVYSAQSSSAKPRGAASLTALIDGLWRANNGKPLIPHIHRPRCVQRQVPSWRRGRPENAQSLTRSGESNAGIGGSLAGPGGDSLDTPAGVIVDTEDYASEQLHALTQHLTFSLAELDHREQLLLPSNRGYWVRRIRPLIHHRGLLLLTSAAVYFQPHPNFTNSSTKAYPLQSLLHCFRRIQCLRPNALELVLYSGQDAPSASFARRGFSCFSTDVDAGGTRMQRRGQDFTEFTGSGDADANADRWAGKRKTKRPFKLVLLEFENEDEREIVARALQKQKPEAFLVQSSVHYVECMKQLWVDGRLSTYHYLDFLNCIAGRSKSDYSAYPVFPWTIMRFLPTDTSIPVEDEAMRDLSKPVGALEPQRLQALLKRMKEIQVVDYGATGPLRDVDDACEDSHGSHCEETKDRNANSYLYGSHYSTPAFTVHWLVRLVPECQLRLHGGRFDSQQRMFNSMQSACKGALTGQSTFVELIPEFYEFDPSFLVNRLSVFLSPLPSALPLFPSSPHILPPPSQQPPVALTDVLLPPWPAPAQTHATTSTDSFSHSADHSSLSHRRERAETEEGMRGDRGEGEPASSLQHSQAREEKRTELGTQRAERGDAASFLLHLRQALEGTWTSKHVHNWIDLIFGYKQTGEPARLAHNVFHPLTYANAAAAAATGSCCPLGAQRPCLSPAIAATLEQLQPSALHVQLQEFGQTPIQLFDRPHPMRLACPPFDACAWKEACGHLTHSGRASPSSSPRALAAATCARSTASLSLLAGSSSSRSTSMWGDMPWFVFMHHNRHLLKGLLEAPAVERSLSQGVPLSRLWHLAGQHRPSLPALAEEPGLSRFASKSRDAFLSQGPRPREAASEANCETAAKSELRVAQNGDGCRQRSLGDAHERQHSNAFPRHPATSGLNTTSQQRSAAGSSYPAAGQSNRETKGCREPETVGPVSPHVSSAGPVSGPVSGPVYRERETATAVSSSLAQQLGPSFAAAKPLGLAQSSQSPWAVWLPTRETERRRVCLSKCPARASLTGLALWGETACCIGHDGSVMCFQLKDALHRGGREEGAETETADASGTEKETGNGDSEMATVDTQKGAEEARSGREASGSWKEAGEFERTEKDEEGRIDGGSLRSLAVYRVASVPLCSATFVGSSGVIAVGAFDGSIALHGIHTPQVDYFFGESACDLEESKMPSSGAFPGERTAAALGLSRSTSSPLDASPPSNLALSRPLSRQLCHADSVIALCYNPFLRVLISSSSDATVRVWDVSALATPCQHPSKSLLLLQQVLDDHEGEVTAVASNRHLVLTGSEEGLLLLFDLRLPSQRSGAVWGAHAAGRAPINSCEISDFSAAAILDPAFLADQPLAYSRELGALAASNGDDSEAVLGRSVYSPYAFSPYFGAACSSRDASLDSCVLLPSSFFPVQRWDFRQGGTEAVAAFAKKRTCMRPNGGFAPSFNGLADNHLRGDGDGDAHAMLLRRGARPFCGCLDPTVQYALLAGVRRREKGERREERGGEQGDRASREETGRCAVSSGTEGERERGGGRGGGVTKKPQKQRPFEGYLGLYDLRNRNEEVTWRLQHIEEPAFIATAPSSAELSVMGVDFGAAGLLGCNYIAVGDLHGHIELLAAGDSVGKFTWRG</sequence>
<reference evidence="7 8" key="1">
    <citation type="submission" date="2014-05" db="EMBL/GenBank/DDBJ databases">
        <authorList>
            <person name="Sibley D."/>
            <person name="Venepally P."/>
            <person name="Karamycheva S."/>
            <person name="Hadjithomas M."/>
            <person name="Khan A."/>
            <person name="Brunk B."/>
            <person name="Roos D."/>
            <person name="Caler E."/>
            <person name="Lorenzi H."/>
        </authorList>
    </citation>
    <scope>NUCLEOTIDE SEQUENCE [LARGE SCALE GENOMIC DNA]</scope>
    <source>
        <strain evidence="7 8">RUB</strain>
    </source>
</reference>
<feature type="repeat" description="WD" evidence="3">
    <location>
        <begin position="1519"/>
        <end position="1550"/>
    </location>
</feature>
<dbReference type="InterPro" id="IPR000409">
    <property type="entry name" value="BEACH_dom"/>
</dbReference>
<dbReference type="Proteomes" id="UP000028834">
    <property type="component" value="Unassembled WGS sequence"/>
</dbReference>
<accession>A0A086M9F9</accession>
<feature type="compositionally biased region" description="Low complexity" evidence="4">
    <location>
        <begin position="1228"/>
        <end position="1245"/>
    </location>
</feature>
<evidence type="ECO:0000256" key="1">
    <source>
        <dbReference type="ARBA" id="ARBA00022574"/>
    </source>
</evidence>
<feature type="compositionally biased region" description="Basic and acidic residues" evidence="4">
    <location>
        <begin position="1169"/>
        <end position="1182"/>
    </location>
</feature>
<organism evidence="7 8">
    <name type="scientific">Toxoplasma gondii RUB</name>
    <dbReference type="NCBI Taxonomy" id="935652"/>
    <lineage>
        <taxon>Eukaryota</taxon>
        <taxon>Sar</taxon>
        <taxon>Alveolata</taxon>
        <taxon>Apicomplexa</taxon>
        <taxon>Conoidasida</taxon>
        <taxon>Coccidia</taxon>
        <taxon>Eucoccidiorida</taxon>
        <taxon>Eimeriorina</taxon>
        <taxon>Sarcocystidae</taxon>
        <taxon>Toxoplasma</taxon>
    </lineage>
</organism>
<dbReference type="InterPro" id="IPR036322">
    <property type="entry name" value="WD40_repeat_dom_sf"/>
</dbReference>
<feature type="compositionally biased region" description="Basic and acidic residues" evidence="4">
    <location>
        <begin position="1394"/>
        <end position="1408"/>
    </location>
</feature>
<feature type="region of interest" description="Disordered" evidence="4">
    <location>
        <begin position="122"/>
        <end position="151"/>
    </location>
</feature>
<name>A0A086M9F9_TOXGO</name>
<dbReference type="SMART" id="SM00320">
    <property type="entry name" value="WD40"/>
    <property type="match status" value="3"/>
</dbReference>
<feature type="region of interest" description="Disordered" evidence="4">
    <location>
        <begin position="1785"/>
        <end position="1836"/>
    </location>
</feature>
<dbReference type="PANTHER" id="PTHR13743">
    <property type="entry name" value="BEIGE/BEACH-RELATED"/>
    <property type="match status" value="1"/>
</dbReference>
<dbReference type="InterPro" id="IPR015943">
    <property type="entry name" value="WD40/YVTN_repeat-like_dom_sf"/>
</dbReference>
<feature type="compositionally biased region" description="Basic and acidic residues" evidence="4">
    <location>
        <begin position="879"/>
        <end position="894"/>
    </location>
</feature>
<feature type="region of interest" description="Disordered" evidence="4">
    <location>
        <begin position="809"/>
        <end position="894"/>
    </location>
</feature>
<evidence type="ECO:0000256" key="4">
    <source>
        <dbReference type="SAM" id="MobiDB-lite"/>
    </source>
</evidence>
<protein>
    <submittedName>
        <fullName evidence="7">Beige/BEACH domain-containing protein</fullName>
    </submittedName>
</protein>
<comment type="caution">
    <text evidence="7">The sequence shown here is derived from an EMBL/GenBank/DDBJ whole genome shotgun (WGS) entry which is preliminary data.</text>
</comment>
<gene>
    <name evidence="7" type="ORF">TGRUB_263000</name>
</gene>
<dbReference type="InterPro" id="IPR023362">
    <property type="entry name" value="PH-BEACH_dom"/>
</dbReference>
<dbReference type="PANTHER" id="PTHR13743:SF123">
    <property type="entry name" value="PROTEIN FAN"/>
    <property type="match status" value="1"/>
</dbReference>
<feature type="compositionally biased region" description="Basic and acidic residues" evidence="4">
    <location>
        <begin position="1377"/>
        <end position="1386"/>
    </location>
</feature>
<feature type="domain" description="BEACH-type PH" evidence="6">
    <location>
        <begin position="418"/>
        <end position="520"/>
    </location>
</feature>
<dbReference type="PROSITE" id="PS51783">
    <property type="entry name" value="PH_BEACH"/>
    <property type="match status" value="1"/>
</dbReference>
<evidence type="ECO:0000313" key="8">
    <source>
        <dbReference type="Proteomes" id="UP000028834"/>
    </source>
</evidence>
<dbReference type="SUPFAM" id="SSF50729">
    <property type="entry name" value="PH domain-like"/>
    <property type="match status" value="1"/>
</dbReference>
<dbReference type="InterPro" id="IPR036372">
    <property type="entry name" value="BEACH_dom_sf"/>
</dbReference>
<dbReference type="PROSITE" id="PS00678">
    <property type="entry name" value="WD_REPEATS_1"/>
    <property type="match status" value="1"/>
</dbReference>
<dbReference type="InterPro" id="IPR057496">
    <property type="entry name" value="FAN-like_PH"/>
</dbReference>
<dbReference type="Pfam" id="PF02138">
    <property type="entry name" value="Beach"/>
    <property type="match status" value="2"/>
</dbReference>
<keyword evidence="2" id="KW-0677">Repeat</keyword>
<dbReference type="SUPFAM" id="SSF50978">
    <property type="entry name" value="WD40 repeat-like"/>
    <property type="match status" value="1"/>
</dbReference>
<evidence type="ECO:0000256" key="2">
    <source>
        <dbReference type="ARBA" id="ARBA00022737"/>
    </source>
</evidence>
<evidence type="ECO:0000256" key="3">
    <source>
        <dbReference type="PROSITE-ProRule" id="PRU00221"/>
    </source>
</evidence>
<feature type="region of interest" description="Disordered" evidence="4">
    <location>
        <begin position="1344"/>
        <end position="1408"/>
    </location>
</feature>
<dbReference type="VEuPathDB" id="ToxoDB:TGRUB_263000"/>
<dbReference type="Gene3D" id="1.10.1540.10">
    <property type="entry name" value="BEACH domain"/>
    <property type="match status" value="1"/>
</dbReference>
<dbReference type="EMBL" id="AFYV02000273">
    <property type="protein sequence ID" value="KFG65527.1"/>
    <property type="molecule type" value="Genomic_DNA"/>
</dbReference>
<feature type="compositionally biased region" description="Low complexity" evidence="4">
    <location>
        <begin position="126"/>
        <end position="137"/>
    </location>
</feature>
<dbReference type="Gene3D" id="2.130.10.10">
    <property type="entry name" value="YVTN repeat-like/Quinoprotein amine dehydrogenase"/>
    <property type="match status" value="1"/>
</dbReference>
<feature type="region of interest" description="Disordered" evidence="4">
    <location>
        <begin position="343"/>
        <end position="382"/>
    </location>
</feature>
<feature type="compositionally biased region" description="Basic and acidic residues" evidence="4">
    <location>
        <begin position="854"/>
        <end position="869"/>
    </location>
</feature>
<evidence type="ECO:0000259" key="5">
    <source>
        <dbReference type="PROSITE" id="PS50197"/>
    </source>
</evidence>
<evidence type="ECO:0000313" key="7">
    <source>
        <dbReference type="EMBL" id="KFG65527.1"/>
    </source>
</evidence>
<feature type="compositionally biased region" description="Basic and acidic residues" evidence="4">
    <location>
        <begin position="1786"/>
        <end position="1808"/>
    </location>
</feature>
<dbReference type="Pfam" id="PF25400">
    <property type="entry name" value="PH_FAN"/>
    <property type="match status" value="1"/>
</dbReference>
<feature type="domain" description="BEACH" evidence="5">
    <location>
        <begin position="581"/>
        <end position="1007"/>
    </location>
</feature>
<proteinExistence type="predicted"/>
<dbReference type="PROSITE" id="PS50082">
    <property type="entry name" value="WD_REPEATS_2"/>
    <property type="match status" value="1"/>
</dbReference>
<dbReference type="PROSITE" id="PS50197">
    <property type="entry name" value="BEACH"/>
    <property type="match status" value="1"/>
</dbReference>
<dbReference type="SUPFAM" id="SSF81837">
    <property type="entry name" value="BEACH domain"/>
    <property type="match status" value="2"/>
</dbReference>
<feature type="compositionally biased region" description="Polar residues" evidence="4">
    <location>
        <begin position="1193"/>
        <end position="1206"/>
    </location>
</feature>
<keyword evidence="1 3" id="KW-0853">WD repeat</keyword>
<dbReference type="SMART" id="SM01026">
    <property type="entry name" value="Beach"/>
    <property type="match status" value="1"/>
</dbReference>
<dbReference type="Pfam" id="PF00400">
    <property type="entry name" value="WD40"/>
    <property type="match status" value="1"/>
</dbReference>
<feature type="compositionally biased region" description="Gly residues" evidence="4">
    <location>
        <begin position="368"/>
        <end position="378"/>
    </location>
</feature>
<dbReference type="InterPro" id="IPR050865">
    <property type="entry name" value="BEACH_Domain"/>
</dbReference>